<keyword evidence="2 4" id="KW-0863">Zinc-finger</keyword>
<dbReference type="AlphaFoldDB" id="A0AA36G1N7"/>
<dbReference type="EMBL" id="CATQJA010002637">
    <property type="protein sequence ID" value="CAJ0575310.1"/>
    <property type="molecule type" value="Genomic_DNA"/>
</dbReference>
<comment type="caution">
    <text evidence="7">The sequence shown here is derived from an EMBL/GenBank/DDBJ whole genome shotgun (WGS) entry which is preliminary data.</text>
</comment>
<dbReference type="SMART" id="SM00614">
    <property type="entry name" value="ZnF_BED"/>
    <property type="match status" value="1"/>
</dbReference>
<evidence type="ECO:0000256" key="3">
    <source>
        <dbReference type="ARBA" id="ARBA00022833"/>
    </source>
</evidence>
<evidence type="ECO:0000259" key="6">
    <source>
        <dbReference type="PROSITE" id="PS50808"/>
    </source>
</evidence>
<evidence type="ECO:0000256" key="5">
    <source>
        <dbReference type="SAM" id="MobiDB-lite"/>
    </source>
</evidence>
<feature type="non-terminal residue" evidence="7">
    <location>
        <position position="1"/>
    </location>
</feature>
<dbReference type="GO" id="GO:0008270">
    <property type="term" value="F:zinc ion binding"/>
    <property type="evidence" value="ECO:0007669"/>
    <property type="project" value="UniProtKB-KW"/>
</dbReference>
<dbReference type="InterPro" id="IPR036236">
    <property type="entry name" value="Znf_C2H2_sf"/>
</dbReference>
<evidence type="ECO:0000256" key="1">
    <source>
        <dbReference type="ARBA" id="ARBA00022723"/>
    </source>
</evidence>
<evidence type="ECO:0000256" key="2">
    <source>
        <dbReference type="ARBA" id="ARBA00022771"/>
    </source>
</evidence>
<dbReference type="SUPFAM" id="SSF57667">
    <property type="entry name" value="beta-beta-alpha zinc fingers"/>
    <property type="match status" value="1"/>
</dbReference>
<keyword evidence="8" id="KW-1185">Reference proteome</keyword>
<evidence type="ECO:0000313" key="7">
    <source>
        <dbReference type="EMBL" id="CAJ0575310.1"/>
    </source>
</evidence>
<name>A0AA36G1N7_9BILA</name>
<feature type="region of interest" description="Disordered" evidence="5">
    <location>
        <begin position="108"/>
        <end position="127"/>
    </location>
</feature>
<dbReference type="PROSITE" id="PS50808">
    <property type="entry name" value="ZF_BED"/>
    <property type="match status" value="1"/>
</dbReference>
<reference evidence="7" key="1">
    <citation type="submission" date="2023-06" db="EMBL/GenBank/DDBJ databases">
        <authorList>
            <person name="Delattre M."/>
        </authorList>
    </citation>
    <scope>NUCLEOTIDE SEQUENCE</scope>
    <source>
        <strain evidence="7">AF72</strain>
    </source>
</reference>
<dbReference type="GO" id="GO:0003677">
    <property type="term" value="F:DNA binding"/>
    <property type="evidence" value="ECO:0007669"/>
    <property type="project" value="InterPro"/>
</dbReference>
<dbReference type="Proteomes" id="UP001177023">
    <property type="component" value="Unassembled WGS sequence"/>
</dbReference>
<evidence type="ECO:0000313" key="8">
    <source>
        <dbReference type="Proteomes" id="UP001177023"/>
    </source>
</evidence>
<feature type="domain" description="BED-type" evidence="6">
    <location>
        <begin position="1"/>
        <end position="51"/>
    </location>
</feature>
<gene>
    <name evidence="7" type="ORF">MSPICULIGERA_LOCUS13622</name>
</gene>
<protein>
    <recommendedName>
        <fullName evidence="6">BED-type domain-containing protein</fullName>
    </recommendedName>
</protein>
<dbReference type="InterPro" id="IPR003656">
    <property type="entry name" value="Znf_BED"/>
</dbReference>
<proteinExistence type="predicted"/>
<sequence length="368" mass="41684">MPALVWIHFEPISDVQAKCKYCGALLTVNNGSTKGLWTHVSRKHKDEHLNYNYEADEAVEQMQAIAQQPIVRGDATSHPQAKETKPSANEKRQYVLNVQEAIIGCRSRAKNSPPKAQHNTATPLDEKLQRNLTETMLLANVKRELSESPKLTIATGPEEEEDPPLFRSIKREIVSDDEEDEASGSEIRPIIFNGKGKKPKSYREALHEIFEIPAYFVVLYFSSGKNRQSEMRFGYNIAPDMEHVAGGEPVPSFNLPPLTEAFRATVTRDYEKAITLVRGTVKSDHAFNADDLELLDHVFACVLNTSHYDETMIEVCWEWIDAFERPPRSIDPRVVSAHTIQSQINKHDNTQNERFEDKNQIGKAMSVV</sequence>
<dbReference type="Pfam" id="PF02892">
    <property type="entry name" value="zf-BED"/>
    <property type="match status" value="1"/>
</dbReference>
<keyword evidence="1" id="KW-0479">Metal-binding</keyword>
<keyword evidence="3" id="KW-0862">Zinc</keyword>
<accession>A0AA36G1N7</accession>
<organism evidence="7 8">
    <name type="scientific">Mesorhabditis spiculigera</name>
    <dbReference type="NCBI Taxonomy" id="96644"/>
    <lineage>
        <taxon>Eukaryota</taxon>
        <taxon>Metazoa</taxon>
        <taxon>Ecdysozoa</taxon>
        <taxon>Nematoda</taxon>
        <taxon>Chromadorea</taxon>
        <taxon>Rhabditida</taxon>
        <taxon>Rhabditina</taxon>
        <taxon>Rhabditomorpha</taxon>
        <taxon>Rhabditoidea</taxon>
        <taxon>Rhabditidae</taxon>
        <taxon>Mesorhabditinae</taxon>
        <taxon>Mesorhabditis</taxon>
    </lineage>
</organism>
<evidence type="ECO:0000256" key="4">
    <source>
        <dbReference type="PROSITE-ProRule" id="PRU00027"/>
    </source>
</evidence>